<dbReference type="Pfam" id="PF01047">
    <property type="entry name" value="MarR"/>
    <property type="match status" value="1"/>
</dbReference>
<evidence type="ECO:0000256" key="2">
    <source>
        <dbReference type="ARBA" id="ARBA00023125"/>
    </source>
</evidence>
<name>A0A926ECG1_9FIRM</name>
<dbReference type="AlphaFoldDB" id="A0A926ECG1"/>
<dbReference type="GO" id="GO:0003700">
    <property type="term" value="F:DNA-binding transcription factor activity"/>
    <property type="evidence" value="ECO:0007669"/>
    <property type="project" value="InterPro"/>
</dbReference>
<dbReference type="InterPro" id="IPR000835">
    <property type="entry name" value="HTH_MarR-typ"/>
</dbReference>
<accession>A0A926ECG1</accession>
<dbReference type="GO" id="GO:0003677">
    <property type="term" value="F:DNA binding"/>
    <property type="evidence" value="ECO:0007669"/>
    <property type="project" value="UniProtKB-KW"/>
</dbReference>
<dbReference type="SUPFAM" id="SSF46785">
    <property type="entry name" value="Winged helix' DNA-binding domain"/>
    <property type="match status" value="1"/>
</dbReference>
<reference evidence="5" key="1">
    <citation type="submission" date="2020-08" db="EMBL/GenBank/DDBJ databases">
        <title>Genome public.</title>
        <authorList>
            <person name="Liu C."/>
            <person name="Sun Q."/>
        </authorList>
    </citation>
    <scope>NUCLEOTIDE SEQUENCE</scope>
    <source>
        <strain evidence="5">NSJ-12</strain>
    </source>
</reference>
<gene>
    <name evidence="5" type="ORF">H8718_02620</name>
</gene>
<keyword evidence="3" id="KW-0804">Transcription</keyword>
<dbReference type="InterPro" id="IPR036388">
    <property type="entry name" value="WH-like_DNA-bd_sf"/>
</dbReference>
<keyword evidence="2" id="KW-0238">DNA-binding</keyword>
<dbReference type="Proteomes" id="UP000655830">
    <property type="component" value="Unassembled WGS sequence"/>
</dbReference>
<dbReference type="InterPro" id="IPR036390">
    <property type="entry name" value="WH_DNA-bd_sf"/>
</dbReference>
<dbReference type="RefSeq" id="WP_249331399.1">
    <property type="nucleotide sequence ID" value="NZ_JACRSY010000003.1"/>
</dbReference>
<keyword evidence="1" id="KW-0805">Transcription regulation</keyword>
<dbReference type="EMBL" id="JACRSY010000003">
    <property type="protein sequence ID" value="MBC8578426.1"/>
    <property type="molecule type" value="Genomic_DNA"/>
</dbReference>
<comment type="caution">
    <text evidence="5">The sequence shown here is derived from an EMBL/GenBank/DDBJ whole genome shotgun (WGS) entry which is preliminary data.</text>
</comment>
<proteinExistence type="predicted"/>
<evidence type="ECO:0000256" key="3">
    <source>
        <dbReference type="ARBA" id="ARBA00023163"/>
    </source>
</evidence>
<evidence type="ECO:0000313" key="5">
    <source>
        <dbReference type="EMBL" id="MBC8578426.1"/>
    </source>
</evidence>
<dbReference type="PROSITE" id="PS50995">
    <property type="entry name" value="HTH_MARR_2"/>
    <property type="match status" value="1"/>
</dbReference>
<dbReference type="PRINTS" id="PR00598">
    <property type="entry name" value="HTHMARR"/>
</dbReference>
<sequence length="152" mass="17755">MENKFSNIRGNTLHMALINVGHLHRRRSSRYFEKLDLSHAQPKILDFLSENDGCIQREIAVHCAREAATMTSILGIMEKSGLIERRPNPKDRRILNVFLTQKGKDIQKNIGETFSQLDKECLEGFSEEEYAQLIDYLERIYNNMNRREQEDA</sequence>
<evidence type="ECO:0000256" key="1">
    <source>
        <dbReference type="ARBA" id="ARBA00023015"/>
    </source>
</evidence>
<feature type="domain" description="HTH marR-type" evidence="4">
    <location>
        <begin position="10"/>
        <end position="142"/>
    </location>
</feature>
<dbReference type="InterPro" id="IPR023187">
    <property type="entry name" value="Tscrpt_reg_MarR-type_CS"/>
</dbReference>
<evidence type="ECO:0000313" key="6">
    <source>
        <dbReference type="Proteomes" id="UP000655830"/>
    </source>
</evidence>
<dbReference type="PANTHER" id="PTHR42756:SF1">
    <property type="entry name" value="TRANSCRIPTIONAL REPRESSOR OF EMRAB OPERON"/>
    <property type="match status" value="1"/>
</dbReference>
<dbReference type="Gene3D" id="1.10.10.10">
    <property type="entry name" value="Winged helix-like DNA-binding domain superfamily/Winged helix DNA-binding domain"/>
    <property type="match status" value="1"/>
</dbReference>
<organism evidence="5 6">
    <name type="scientific">Zhenhengia yiwuensis</name>
    <dbReference type="NCBI Taxonomy" id="2763666"/>
    <lineage>
        <taxon>Bacteria</taxon>
        <taxon>Bacillati</taxon>
        <taxon>Bacillota</taxon>
        <taxon>Clostridia</taxon>
        <taxon>Lachnospirales</taxon>
        <taxon>Lachnospiraceae</taxon>
        <taxon>Zhenhengia</taxon>
    </lineage>
</organism>
<keyword evidence="6" id="KW-1185">Reference proteome</keyword>
<dbReference type="SMART" id="SM00347">
    <property type="entry name" value="HTH_MARR"/>
    <property type="match status" value="1"/>
</dbReference>
<evidence type="ECO:0000259" key="4">
    <source>
        <dbReference type="PROSITE" id="PS50995"/>
    </source>
</evidence>
<protein>
    <submittedName>
        <fullName evidence="5">MarR family transcriptional regulator</fullName>
    </submittedName>
</protein>
<dbReference type="PROSITE" id="PS01117">
    <property type="entry name" value="HTH_MARR_1"/>
    <property type="match status" value="1"/>
</dbReference>
<dbReference type="PANTHER" id="PTHR42756">
    <property type="entry name" value="TRANSCRIPTIONAL REGULATOR, MARR"/>
    <property type="match status" value="1"/>
</dbReference>